<protein>
    <submittedName>
        <fullName evidence="6">Uncharacterized protein</fullName>
    </submittedName>
</protein>
<feature type="transmembrane region" description="Helical" evidence="5">
    <location>
        <begin position="6"/>
        <end position="24"/>
    </location>
</feature>
<keyword evidence="1" id="KW-1003">Cell membrane</keyword>
<dbReference type="RefSeq" id="WP_093105453.1">
    <property type="nucleotide sequence ID" value="NZ_FNOS01000001.1"/>
</dbReference>
<dbReference type="InterPro" id="IPR010899">
    <property type="entry name" value="UPF0344"/>
</dbReference>
<keyword evidence="3 5" id="KW-1133">Transmembrane helix</keyword>
<sequence>MTHLHIFSWVLALALLALVSTFLNSGNLKPAKISHMILRLDYLLILYSGGDLFASYSSYGPAVIIKLLVGIWVIASIEMVAVKKKKGKNVTSWWIQLTISVLLALFLGFVMLPMGLLP</sequence>
<gene>
    <name evidence="6" type="ORF">SAMN04488081_0584</name>
</gene>
<name>A0A1H3BW64_9BACI</name>
<keyword evidence="2 5" id="KW-0812">Transmembrane</keyword>
<dbReference type="Proteomes" id="UP000198647">
    <property type="component" value="Unassembled WGS sequence"/>
</dbReference>
<comment type="caution">
    <text evidence="6">The sequence shown here is derived from an EMBL/GenBank/DDBJ whole genome shotgun (WGS) entry which is preliminary data.</text>
</comment>
<evidence type="ECO:0000256" key="3">
    <source>
        <dbReference type="ARBA" id="ARBA00022989"/>
    </source>
</evidence>
<evidence type="ECO:0000256" key="5">
    <source>
        <dbReference type="SAM" id="Phobius"/>
    </source>
</evidence>
<evidence type="ECO:0000256" key="2">
    <source>
        <dbReference type="ARBA" id="ARBA00022692"/>
    </source>
</evidence>
<evidence type="ECO:0000256" key="4">
    <source>
        <dbReference type="ARBA" id="ARBA00023136"/>
    </source>
</evidence>
<dbReference type="Pfam" id="PF07457">
    <property type="entry name" value="DUF1516"/>
    <property type="match status" value="1"/>
</dbReference>
<accession>A0A1H3BW64</accession>
<dbReference type="EMBL" id="FNOS01000001">
    <property type="protein sequence ID" value="SDX45878.1"/>
    <property type="molecule type" value="Genomic_DNA"/>
</dbReference>
<organism evidence="6 7">
    <name type="scientific">Salimicrobium album</name>
    <dbReference type="NCBI Taxonomy" id="50717"/>
    <lineage>
        <taxon>Bacteria</taxon>
        <taxon>Bacillati</taxon>
        <taxon>Bacillota</taxon>
        <taxon>Bacilli</taxon>
        <taxon>Bacillales</taxon>
        <taxon>Bacillaceae</taxon>
        <taxon>Salimicrobium</taxon>
    </lineage>
</organism>
<reference evidence="6 7" key="1">
    <citation type="submission" date="2016-10" db="EMBL/GenBank/DDBJ databases">
        <authorList>
            <person name="Varghese N."/>
            <person name="Submissions S."/>
        </authorList>
    </citation>
    <scope>NUCLEOTIDE SEQUENCE [LARGE SCALE GENOMIC DNA]</scope>
    <source>
        <strain evidence="6 7">DSM 20748</strain>
    </source>
</reference>
<evidence type="ECO:0000256" key="1">
    <source>
        <dbReference type="ARBA" id="ARBA00022475"/>
    </source>
</evidence>
<feature type="transmembrane region" description="Helical" evidence="5">
    <location>
        <begin position="93"/>
        <end position="116"/>
    </location>
</feature>
<keyword evidence="7" id="KW-1185">Reference proteome</keyword>
<feature type="transmembrane region" description="Helical" evidence="5">
    <location>
        <begin position="62"/>
        <end position="81"/>
    </location>
</feature>
<proteinExistence type="predicted"/>
<evidence type="ECO:0000313" key="6">
    <source>
        <dbReference type="EMBL" id="SDX45878.1"/>
    </source>
</evidence>
<evidence type="ECO:0000313" key="7">
    <source>
        <dbReference type="Proteomes" id="UP000198647"/>
    </source>
</evidence>
<keyword evidence="4 5" id="KW-0472">Membrane</keyword>